<name>A0A4S3K541_9GAMM</name>
<dbReference type="SUPFAM" id="SSF55961">
    <property type="entry name" value="Bet v1-like"/>
    <property type="match status" value="1"/>
</dbReference>
<evidence type="ECO:0000313" key="2">
    <source>
        <dbReference type="Proteomes" id="UP000295341"/>
    </source>
</evidence>
<gene>
    <name evidence="1" type="ORF">DFR24_0909</name>
</gene>
<reference evidence="1 2" key="1">
    <citation type="submission" date="2019-03" db="EMBL/GenBank/DDBJ databases">
        <title>Genomic Encyclopedia of Type Strains, Phase IV (KMG-IV): sequencing the most valuable type-strain genomes for metagenomic binning, comparative biology and taxonomic classification.</title>
        <authorList>
            <person name="Goeker M."/>
        </authorList>
    </citation>
    <scope>NUCLEOTIDE SEQUENCE [LARGE SCALE GENOMIC DNA]</scope>
    <source>
        <strain evidence="1 2">DSM 26377</strain>
    </source>
</reference>
<dbReference type="RefSeq" id="WP_133880114.1">
    <property type="nucleotide sequence ID" value="NZ_MWIN01000012.1"/>
</dbReference>
<evidence type="ECO:0000313" key="1">
    <source>
        <dbReference type="EMBL" id="TDU31539.1"/>
    </source>
</evidence>
<dbReference type="OrthoDB" id="7063435at2"/>
<dbReference type="Proteomes" id="UP000295341">
    <property type="component" value="Unassembled WGS sequence"/>
</dbReference>
<organism evidence="1 2">
    <name type="scientific">Panacagrimonas perspica</name>
    <dbReference type="NCBI Taxonomy" id="381431"/>
    <lineage>
        <taxon>Bacteria</taxon>
        <taxon>Pseudomonadati</taxon>
        <taxon>Pseudomonadota</taxon>
        <taxon>Gammaproteobacteria</taxon>
        <taxon>Nevskiales</taxon>
        <taxon>Nevskiaceae</taxon>
        <taxon>Panacagrimonas</taxon>
    </lineage>
</organism>
<accession>A0A4S3K541</accession>
<comment type="caution">
    <text evidence="1">The sequence shown here is derived from an EMBL/GenBank/DDBJ whole genome shotgun (WGS) entry which is preliminary data.</text>
</comment>
<dbReference type="Gene3D" id="3.30.530.20">
    <property type="match status" value="1"/>
</dbReference>
<dbReference type="AlphaFoldDB" id="A0A4S3K541"/>
<protein>
    <recommendedName>
        <fullName evidence="3">Ligand-binding SRPBCC domain-containing protein</fullName>
    </recommendedName>
</protein>
<dbReference type="EMBL" id="SOBT01000008">
    <property type="protein sequence ID" value="TDU31539.1"/>
    <property type="molecule type" value="Genomic_DNA"/>
</dbReference>
<dbReference type="InterPro" id="IPR023393">
    <property type="entry name" value="START-like_dom_sf"/>
</dbReference>
<keyword evidence="2" id="KW-1185">Reference proteome</keyword>
<evidence type="ECO:0008006" key="3">
    <source>
        <dbReference type="Google" id="ProtNLM"/>
    </source>
</evidence>
<sequence>MSPLRFESRLTAAAPTVWAEVSTMGGVNAELLPLMRMTHPAHAHRLESADAKPGAVLFRSWLLAFGVLPIDRHALSLERLYPGEGFDERSSSWMQRVWIHRRRITALDGSTCLVTDEVAFEPRVPLAAALLRRIVGGLFHHRHRRLRRRFGEVMS</sequence>
<proteinExistence type="predicted"/>